<keyword evidence="4" id="KW-1185">Reference proteome</keyword>
<dbReference type="SUPFAM" id="SSF53300">
    <property type="entry name" value="vWA-like"/>
    <property type="match status" value="1"/>
</dbReference>
<dbReference type="InterPro" id="IPR036465">
    <property type="entry name" value="vWFA_dom_sf"/>
</dbReference>
<evidence type="ECO:0000259" key="2">
    <source>
        <dbReference type="Pfam" id="PF13519"/>
    </source>
</evidence>
<dbReference type="InterPro" id="IPR027417">
    <property type="entry name" value="P-loop_NTPase"/>
</dbReference>
<gene>
    <name evidence="3" type="ORF">SCF082_LOCUS28906</name>
</gene>
<protein>
    <recommendedName>
        <fullName evidence="2">VWFA domain-containing protein</fullName>
    </recommendedName>
</protein>
<dbReference type="Pfam" id="PF13519">
    <property type="entry name" value="VWA_2"/>
    <property type="match status" value="1"/>
</dbReference>
<reference evidence="3 4" key="1">
    <citation type="submission" date="2024-02" db="EMBL/GenBank/DDBJ databases">
        <authorList>
            <person name="Chen Y."/>
            <person name="Shah S."/>
            <person name="Dougan E. K."/>
            <person name="Thang M."/>
            <person name="Chan C."/>
        </authorList>
    </citation>
    <scope>NUCLEOTIDE SEQUENCE [LARGE SCALE GENOMIC DNA]</scope>
</reference>
<sequence>VTDRRGGRGTDYRVDDSDVDGGGGLLLIPAVVPTSQREWTQFLGRTARQDRRGQFCAVLCAKDYASLSSKYKETMPSGGCGLEPVKMILHWGDLETAERIKGSAALYHCGVRVNELCEEVFGKRAEILKDPHARERLVDVCQRLRWMSVAEVDEAFARLPDFDPKRVKTEAKDLGRPEVPPVTTGSMLVPPGSGAPTQVLSGGAKVVIFCLDWSASMKSNDTRTSLNRFQTCVQCILRILKDQVRDNDLVGVVCFGPNVQTIVAPTPKGSGGRMLQTRIASLTPSNAGGTCFYDAVLECLRTLGKPGLVPKEAARWLVCLTDGDDLGSSRPNAHGQMVSQMLASGNVLAALNMARASSLKSEGMELIMATKARAVKIVEQTTVKIASVQSRLTETAMLRGERLLTSAKSLKATAAQSLSDVKTATRSSYSQLRQVGLRSWVGDHLQLVRGYMAAGISNWQEKAMKSYQASKARSLAFLASTRKALLDRVQQAKDATKLQMAAKRSQALKTVEHAKAKAVEAKDKAAAFARDDHVRATALGVAGGMTTLGTTGAATGLCAGTAVGAALGVVPALFTFGLSIPLGAALGGGAGLFMGTAVGATAGAVSGGAAGYGAYAKRGEIQELRSKTISRISSGVDVVKGKATASAEFLKDKASAARARMVMITVGTLKTENVQVIQSWVRQVSAQGGKGVHLGDKDATGIAKAFEVVAEFLAAEVGGATEC</sequence>
<feature type="non-terminal residue" evidence="3">
    <location>
        <position position="1"/>
    </location>
</feature>
<feature type="domain" description="VWFA" evidence="2">
    <location>
        <begin position="207"/>
        <end position="323"/>
    </location>
</feature>
<accession>A0ABP0MN56</accession>
<comment type="caution">
    <text evidence="3">The sequence shown here is derived from an EMBL/GenBank/DDBJ whole genome shotgun (WGS) entry which is preliminary data.</text>
</comment>
<dbReference type="Gene3D" id="3.40.50.410">
    <property type="entry name" value="von Willebrand factor, type A domain"/>
    <property type="match status" value="1"/>
</dbReference>
<evidence type="ECO:0000313" key="4">
    <source>
        <dbReference type="Proteomes" id="UP001642464"/>
    </source>
</evidence>
<dbReference type="InterPro" id="IPR002035">
    <property type="entry name" value="VWF_A"/>
</dbReference>
<evidence type="ECO:0000256" key="1">
    <source>
        <dbReference type="SAM" id="MobiDB-lite"/>
    </source>
</evidence>
<dbReference type="EMBL" id="CAXAMM010023003">
    <property type="protein sequence ID" value="CAK9052921.1"/>
    <property type="molecule type" value="Genomic_DNA"/>
</dbReference>
<name>A0ABP0MN56_9DINO</name>
<dbReference type="Gene3D" id="3.40.50.300">
    <property type="entry name" value="P-loop containing nucleotide triphosphate hydrolases"/>
    <property type="match status" value="1"/>
</dbReference>
<dbReference type="CDD" id="cd00198">
    <property type="entry name" value="vWFA"/>
    <property type="match status" value="1"/>
</dbReference>
<proteinExistence type="predicted"/>
<organism evidence="3 4">
    <name type="scientific">Durusdinium trenchii</name>
    <dbReference type="NCBI Taxonomy" id="1381693"/>
    <lineage>
        <taxon>Eukaryota</taxon>
        <taxon>Sar</taxon>
        <taxon>Alveolata</taxon>
        <taxon>Dinophyceae</taxon>
        <taxon>Suessiales</taxon>
        <taxon>Symbiodiniaceae</taxon>
        <taxon>Durusdinium</taxon>
    </lineage>
</organism>
<feature type="region of interest" description="Disordered" evidence="1">
    <location>
        <begin position="169"/>
        <end position="191"/>
    </location>
</feature>
<dbReference type="Proteomes" id="UP001642464">
    <property type="component" value="Unassembled WGS sequence"/>
</dbReference>
<evidence type="ECO:0000313" key="3">
    <source>
        <dbReference type="EMBL" id="CAK9052921.1"/>
    </source>
</evidence>